<evidence type="ECO:0000256" key="8">
    <source>
        <dbReference type="PROSITE-ProRule" id="PRU01211"/>
    </source>
</evidence>
<gene>
    <name evidence="13" type="primary">LOC110990107</name>
</gene>
<feature type="binding site" evidence="8">
    <location>
        <position position="187"/>
    </location>
    <ligand>
        <name>Zn(2+)</name>
        <dbReference type="ChEBI" id="CHEBI:29105"/>
        <note>catalytic</note>
    </ligand>
</feature>
<proteinExistence type="predicted"/>
<dbReference type="GeneID" id="110990107"/>
<dbReference type="PROSITE" id="PS51864">
    <property type="entry name" value="ASTACIN"/>
    <property type="match status" value="1"/>
</dbReference>
<dbReference type="Gene3D" id="2.60.120.290">
    <property type="entry name" value="Spermadhesin, CUB domain"/>
    <property type="match status" value="1"/>
</dbReference>
<keyword evidence="4 8" id="KW-0862">Zinc</keyword>
<dbReference type="AlphaFoldDB" id="A0A8B8A0X2"/>
<sequence>MEVAMILLLLVGSALAGTDQGARDEFTGLAVDFFMGKDKLASHLEMTPSEDCVEGDMQMNEEQKQAYYMMREVTAKNRARVRRAATKAFRLWPDNTFVYKFDPRLSSAMRAKFMQAVETYKATTCIQFHEAKEGYSGSIPPLTVYGTGNGCFSTVGGPGGKINLQEGRCNHLGVCLHEIGHALGAYHEHTRPDRREHVSIKEENIRNGYEGNFKVVDRLLVGIYDLQSAMHYACDAFSKDGRSETIVPHDELMKEKMGLQRKLSRLDIYKFNKMYSCYESCPDDLETACKHGGVPSKDCTCLCPDEYTGIYCETFKKTTECSAEYKDTSGIIRSPGFTRGSRYPSNTECVYAIECPEGTKVHLTFRSFDIEGWGCFFDTFETKTGPAVEEVYPNLYCDKALRGKTLTSKENLALLKFNSDSYYNYPGYELEYVCE</sequence>
<protein>
    <recommendedName>
        <fullName evidence="9">Metalloendopeptidase</fullName>
        <ecNumber evidence="9">3.4.24.-</ecNumber>
    </recommendedName>
</protein>
<dbReference type="CDD" id="cd00041">
    <property type="entry name" value="CUB"/>
    <property type="match status" value="1"/>
</dbReference>
<name>A0A8B8A0X2_ACAPL</name>
<comment type="cofactor">
    <cofactor evidence="8 9">
        <name>Zn(2+)</name>
        <dbReference type="ChEBI" id="CHEBI:29105"/>
    </cofactor>
    <text evidence="8 9">Binds 1 zinc ion per subunit.</text>
</comment>
<dbReference type="Pfam" id="PF00431">
    <property type="entry name" value="CUB"/>
    <property type="match status" value="1"/>
</dbReference>
<dbReference type="SUPFAM" id="SSF49854">
    <property type="entry name" value="Spermadhesin, CUB domain"/>
    <property type="match status" value="1"/>
</dbReference>
<dbReference type="GO" id="GO:0006508">
    <property type="term" value="P:proteolysis"/>
    <property type="evidence" value="ECO:0007669"/>
    <property type="project" value="UniProtKB-KW"/>
</dbReference>
<feature type="chain" id="PRO_5034517503" description="Metalloendopeptidase" evidence="9">
    <location>
        <begin position="17"/>
        <end position="435"/>
    </location>
</feature>
<evidence type="ECO:0000259" key="10">
    <source>
        <dbReference type="PROSITE" id="PS01180"/>
    </source>
</evidence>
<evidence type="ECO:0000256" key="9">
    <source>
        <dbReference type="RuleBase" id="RU361183"/>
    </source>
</evidence>
<dbReference type="KEGG" id="aplc:110990107"/>
<feature type="domain" description="Peptidase M12A" evidence="11">
    <location>
        <begin position="83"/>
        <end position="278"/>
    </location>
</feature>
<dbReference type="SUPFAM" id="SSF55486">
    <property type="entry name" value="Metalloproteases ('zincins'), catalytic domain"/>
    <property type="match status" value="1"/>
</dbReference>
<feature type="binding site" evidence="8">
    <location>
        <position position="181"/>
    </location>
    <ligand>
        <name>Zn(2+)</name>
        <dbReference type="ChEBI" id="CHEBI:29105"/>
        <note>catalytic</note>
    </ligand>
</feature>
<keyword evidence="1 8" id="KW-0645">Protease</keyword>
<dbReference type="InterPro" id="IPR006026">
    <property type="entry name" value="Peptidase_Metallo"/>
</dbReference>
<dbReference type="InterPro" id="IPR001506">
    <property type="entry name" value="Peptidase_M12A"/>
</dbReference>
<dbReference type="InterPro" id="IPR035914">
    <property type="entry name" value="Sperma_CUB_dom_sf"/>
</dbReference>
<organism evidence="12 13">
    <name type="scientific">Acanthaster planci</name>
    <name type="common">Crown-of-thorns starfish</name>
    <dbReference type="NCBI Taxonomy" id="133434"/>
    <lineage>
        <taxon>Eukaryota</taxon>
        <taxon>Metazoa</taxon>
        <taxon>Echinodermata</taxon>
        <taxon>Eleutherozoa</taxon>
        <taxon>Asterozoa</taxon>
        <taxon>Asteroidea</taxon>
        <taxon>Valvatacea</taxon>
        <taxon>Valvatida</taxon>
        <taxon>Acanthasteridae</taxon>
        <taxon>Acanthaster</taxon>
    </lineage>
</organism>
<dbReference type="GO" id="GO:0008270">
    <property type="term" value="F:zinc ion binding"/>
    <property type="evidence" value="ECO:0007669"/>
    <property type="project" value="UniProtKB-UniRule"/>
</dbReference>
<keyword evidence="6" id="KW-1015">Disulfide bond</keyword>
<comment type="caution">
    <text evidence="7">Lacks conserved residue(s) required for the propagation of feature annotation.</text>
</comment>
<evidence type="ECO:0000313" key="13">
    <source>
        <dbReference type="RefSeq" id="XP_022110635.1"/>
    </source>
</evidence>
<dbReference type="SMART" id="SM00042">
    <property type="entry name" value="CUB"/>
    <property type="match status" value="1"/>
</dbReference>
<evidence type="ECO:0000313" key="12">
    <source>
        <dbReference type="Proteomes" id="UP000694845"/>
    </source>
</evidence>
<reference evidence="13" key="1">
    <citation type="submission" date="2025-08" db="UniProtKB">
        <authorList>
            <consortium name="RefSeq"/>
        </authorList>
    </citation>
    <scope>IDENTIFICATION</scope>
</reference>
<evidence type="ECO:0000256" key="1">
    <source>
        <dbReference type="ARBA" id="ARBA00022670"/>
    </source>
</evidence>
<dbReference type="InterPro" id="IPR000859">
    <property type="entry name" value="CUB_dom"/>
</dbReference>
<keyword evidence="5 8" id="KW-0482">Metalloprotease</keyword>
<dbReference type="InterPro" id="IPR034035">
    <property type="entry name" value="Astacin-like_dom"/>
</dbReference>
<dbReference type="Pfam" id="PF01400">
    <property type="entry name" value="Astacin"/>
    <property type="match status" value="1"/>
</dbReference>
<dbReference type="Gene3D" id="3.40.390.10">
    <property type="entry name" value="Collagenase (Catalytic Domain)"/>
    <property type="match status" value="1"/>
</dbReference>
<evidence type="ECO:0000256" key="7">
    <source>
        <dbReference type="PROSITE-ProRule" id="PRU00059"/>
    </source>
</evidence>
<feature type="domain" description="CUB" evidence="10">
    <location>
        <begin position="321"/>
        <end position="435"/>
    </location>
</feature>
<dbReference type="GO" id="GO:0004222">
    <property type="term" value="F:metalloendopeptidase activity"/>
    <property type="evidence" value="ECO:0007669"/>
    <property type="project" value="UniProtKB-UniRule"/>
</dbReference>
<feature type="signal peptide" evidence="9">
    <location>
        <begin position="1"/>
        <end position="16"/>
    </location>
</feature>
<dbReference type="PROSITE" id="PS01180">
    <property type="entry name" value="CUB"/>
    <property type="match status" value="1"/>
</dbReference>
<dbReference type="RefSeq" id="XP_022110635.1">
    <property type="nucleotide sequence ID" value="XM_022254943.1"/>
</dbReference>
<dbReference type="InterPro" id="IPR024079">
    <property type="entry name" value="MetalloPept_cat_dom_sf"/>
</dbReference>
<feature type="active site" evidence="8">
    <location>
        <position position="178"/>
    </location>
</feature>
<dbReference type="SMART" id="SM00235">
    <property type="entry name" value="ZnMc"/>
    <property type="match status" value="1"/>
</dbReference>
<evidence type="ECO:0000256" key="5">
    <source>
        <dbReference type="ARBA" id="ARBA00023049"/>
    </source>
</evidence>
<keyword evidence="9" id="KW-0732">Signal</keyword>
<dbReference type="PANTHER" id="PTHR10127">
    <property type="entry name" value="DISCOIDIN, CUB, EGF, LAMININ , AND ZINC METALLOPROTEASE DOMAIN CONTAINING"/>
    <property type="match status" value="1"/>
</dbReference>
<evidence type="ECO:0000256" key="3">
    <source>
        <dbReference type="ARBA" id="ARBA00022801"/>
    </source>
</evidence>
<dbReference type="PRINTS" id="PR00480">
    <property type="entry name" value="ASTACIN"/>
</dbReference>
<feature type="binding site" evidence="8">
    <location>
        <position position="177"/>
    </location>
    <ligand>
        <name>Zn(2+)</name>
        <dbReference type="ChEBI" id="CHEBI:29105"/>
        <note>catalytic</note>
    </ligand>
</feature>
<evidence type="ECO:0000256" key="6">
    <source>
        <dbReference type="ARBA" id="ARBA00023157"/>
    </source>
</evidence>
<evidence type="ECO:0000256" key="4">
    <source>
        <dbReference type="ARBA" id="ARBA00022833"/>
    </source>
</evidence>
<keyword evidence="2 8" id="KW-0479">Metal-binding</keyword>
<dbReference type="OMA" id="TIGANCE"/>
<accession>A0A8B8A0X2</accession>
<keyword evidence="3 8" id="KW-0378">Hydrolase</keyword>
<dbReference type="OrthoDB" id="291007at2759"/>
<dbReference type="EC" id="3.4.24.-" evidence="9"/>
<evidence type="ECO:0000259" key="11">
    <source>
        <dbReference type="PROSITE" id="PS51864"/>
    </source>
</evidence>
<dbReference type="CDD" id="cd04280">
    <property type="entry name" value="ZnMc_astacin_like"/>
    <property type="match status" value="1"/>
</dbReference>
<dbReference type="PANTHER" id="PTHR10127:SF780">
    <property type="entry name" value="METALLOENDOPEPTIDASE"/>
    <property type="match status" value="1"/>
</dbReference>
<evidence type="ECO:0000256" key="2">
    <source>
        <dbReference type="ARBA" id="ARBA00022723"/>
    </source>
</evidence>
<keyword evidence="12" id="KW-1185">Reference proteome</keyword>
<dbReference type="Proteomes" id="UP000694845">
    <property type="component" value="Unplaced"/>
</dbReference>